<dbReference type="InterPro" id="IPR035593">
    <property type="entry name" value="Pinkbar_SH3"/>
</dbReference>
<protein>
    <recommendedName>
        <fullName evidence="8">BAIAP2L2</fullName>
    </recommendedName>
</protein>
<dbReference type="SMART" id="SM00326">
    <property type="entry name" value="SH3"/>
    <property type="match status" value="1"/>
</dbReference>
<dbReference type="Pfam" id="PF14604">
    <property type="entry name" value="SH3_9"/>
    <property type="match status" value="1"/>
</dbReference>
<dbReference type="FunFam" id="2.30.30.40:FF:000185">
    <property type="entry name" value="brain-specific angiogenesis inhibitor 1-associated protein 2-like protein 2"/>
    <property type="match status" value="1"/>
</dbReference>
<dbReference type="InterPro" id="IPR027681">
    <property type="entry name" value="IRSp53/IRTKS/Pinkbar"/>
</dbReference>
<evidence type="ECO:0000256" key="3">
    <source>
        <dbReference type="SAM" id="MobiDB-lite"/>
    </source>
</evidence>
<feature type="compositionally biased region" description="Polar residues" evidence="3">
    <location>
        <begin position="356"/>
        <end position="378"/>
    </location>
</feature>
<sequence length="388" mass="43018">MEKNTKLDMQFIKDSRQHYEMEYRHRAASLEKSMSQLWRMERKRDKNAREMKVQGLGTTPGFSGTPGTHPSSPTQHRPYSRPVVCPTPSGEHSWRVSRPLAGIPGHRDTINSAPRLESVNRLHAQMQAFVSESQRAAELEEKRRYRFLAEKHLLLSNTFLQFFGRREGRGPRLGPRAGKRNRGCAAAAGIEGRRRGGLPTHVARRSPAPPAASLYSSSTQRSRSNSGERPGGGGGGGARRVRALVSHSEGANHTLLRFSAGDVVEVLVPEAQNGWLYGKLEGSSSSGWFPEAYVKPLEELPMNPMNPLNPVTSMNPTNPLNPVTSMNPRSPVNELPSRSYPLRGSHSLDDLLDRPGNSTASSDYWDGQSRSRTPSRPCTYTLAWQPPK</sequence>
<evidence type="ECO:0000256" key="1">
    <source>
        <dbReference type="ARBA" id="ARBA00022443"/>
    </source>
</evidence>
<dbReference type="SUPFAM" id="SSF50044">
    <property type="entry name" value="SH3-domain"/>
    <property type="match status" value="1"/>
</dbReference>
<feature type="compositionally biased region" description="Gly residues" evidence="3">
    <location>
        <begin position="229"/>
        <end position="238"/>
    </location>
</feature>
<dbReference type="AlphaFoldDB" id="A0A212CCA3"/>
<keyword evidence="7" id="KW-1185">Reference proteome</keyword>
<dbReference type="CDD" id="cd11914">
    <property type="entry name" value="SH3_BAIAP2L2"/>
    <property type="match status" value="1"/>
</dbReference>
<proteinExistence type="predicted"/>
<feature type="region of interest" description="Disordered" evidence="3">
    <location>
        <begin position="165"/>
        <end position="239"/>
    </location>
</feature>
<dbReference type="InterPro" id="IPR001452">
    <property type="entry name" value="SH3_domain"/>
</dbReference>
<feature type="domain" description="IMD" evidence="5">
    <location>
        <begin position="1"/>
        <end position="165"/>
    </location>
</feature>
<dbReference type="Pfam" id="PF08397">
    <property type="entry name" value="IMD"/>
    <property type="match status" value="2"/>
</dbReference>
<dbReference type="Proteomes" id="UP000242450">
    <property type="component" value="Chromosome 22"/>
</dbReference>
<reference evidence="6 7" key="1">
    <citation type="journal article" date="2018" name="Mol. Genet. Genomics">
        <title>The red deer Cervus elaphus genome CerEla1.0: sequencing, annotating, genes, and chromosomes.</title>
        <authorList>
            <person name="Bana N.A."/>
            <person name="Nyiri A."/>
            <person name="Nagy J."/>
            <person name="Frank K."/>
            <person name="Nagy T."/>
            <person name="Steger V."/>
            <person name="Schiller M."/>
            <person name="Lakatos P."/>
            <person name="Sugar L."/>
            <person name="Horn P."/>
            <person name="Barta E."/>
            <person name="Orosz L."/>
        </authorList>
    </citation>
    <scope>NUCLEOTIDE SEQUENCE [LARGE SCALE GENOMIC DNA]</scope>
    <source>
        <strain evidence="6">Hungarian</strain>
    </source>
</reference>
<dbReference type="GO" id="GO:0051764">
    <property type="term" value="P:actin crosslink formation"/>
    <property type="evidence" value="ECO:0007669"/>
    <property type="project" value="TreeGrafter"/>
</dbReference>
<dbReference type="InterPro" id="IPR036028">
    <property type="entry name" value="SH3-like_dom_sf"/>
</dbReference>
<dbReference type="PANTHER" id="PTHR14206">
    <property type="entry name" value="BRAIN-SPECIFIC ANGIOGENESIS INHIBITOR 1-ASSOCIATED PROTEIN 2"/>
    <property type="match status" value="1"/>
</dbReference>
<dbReference type="GO" id="GO:0005654">
    <property type="term" value="C:nucleoplasm"/>
    <property type="evidence" value="ECO:0007669"/>
    <property type="project" value="TreeGrafter"/>
</dbReference>
<comment type="caution">
    <text evidence="6">The sequence shown here is derived from an EMBL/GenBank/DDBJ whole genome shotgun (WGS) entry which is preliminary data.</text>
</comment>
<keyword evidence="1 2" id="KW-0728">SH3 domain</keyword>
<dbReference type="GO" id="GO:0051017">
    <property type="term" value="P:actin filament bundle assembly"/>
    <property type="evidence" value="ECO:0007669"/>
    <property type="project" value="TreeGrafter"/>
</dbReference>
<dbReference type="GO" id="GO:0030838">
    <property type="term" value="P:positive regulation of actin filament polymerization"/>
    <property type="evidence" value="ECO:0007669"/>
    <property type="project" value="TreeGrafter"/>
</dbReference>
<feature type="compositionally biased region" description="Low complexity" evidence="3">
    <location>
        <begin position="55"/>
        <end position="74"/>
    </location>
</feature>
<dbReference type="InterPro" id="IPR027267">
    <property type="entry name" value="AH/BAR_dom_sf"/>
</dbReference>
<evidence type="ECO:0000259" key="4">
    <source>
        <dbReference type="PROSITE" id="PS50002"/>
    </source>
</evidence>
<evidence type="ECO:0000259" key="5">
    <source>
        <dbReference type="PROSITE" id="PS51338"/>
    </source>
</evidence>
<dbReference type="SUPFAM" id="SSF103657">
    <property type="entry name" value="BAR/IMD domain-like"/>
    <property type="match status" value="2"/>
</dbReference>
<accession>A0A212CCA3</accession>
<name>A0A212CCA3_CEREH</name>
<dbReference type="GO" id="GO:0007009">
    <property type="term" value="P:plasma membrane organization"/>
    <property type="evidence" value="ECO:0007669"/>
    <property type="project" value="InterPro"/>
</dbReference>
<dbReference type="EMBL" id="MKHE01000022">
    <property type="protein sequence ID" value="OWK03631.1"/>
    <property type="molecule type" value="Genomic_DNA"/>
</dbReference>
<dbReference type="PROSITE" id="PS50002">
    <property type="entry name" value="SH3"/>
    <property type="match status" value="1"/>
</dbReference>
<evidence type="ECO:0000313" key="6">
    <source>
        <dbReference type="EMBL" id="OWK03631.1"/>
    </source>
</evidence>
<gene>
    <name evidence="6" type="ORF">Celaphus_00013806</name>
</gene>
<evidence type="ECO:0000256" key="2">
    <source>
        <dbReference type="PROSITE-ProRule" id="PRU00192"/>
    </source>
</evidence>
<dbReference type="Gene3D" id="2.30.30.40">
    <property type="entry name" value="SH3 Domains"/>
    <property type="match status" value="1"/>
</dbReference>
<feature type="region of interest" description="Disordered" evidence="3">
    <location>
        <begin position="313"/>
        <end position="388"/>
    </location>
</feature>
<organism evidence="6 7">
    <name type="scientific">Cervus elaphus hippelaphus</name>
    <name type="common">European red deer</name>
    <dbReference type="NCBI Taxonomy" id="46360"/>
    <lineage>
        <taxon>Eukaryota</taxon>
        <taxon>Metazoa</taxon>
        <taxon>Chordata</taxon>
        <taxon>Craniata</taxon>
        <taxon>Vertebrata</taxon>
        <taxon>Euteleostomi</taxon>
        <taxon>Mammalia</taxon>
        <taxon>Eutheria</taxon>
        <taxon>Laurasiatheria</taxon>
        <taxon>Artiodactyla</taxon>
        <taxon>Ruminantia</taxon>
        <taxon>Pecora</taxon>
        <taxon>Cervidae</taxon>
        <taxon>Cervinae</taxon>
        <taxon>Cervus</taxon>
    </lineage>
</organism>
<feature type="domain" description="SH3" evidence="4">
    <location>
        <begin position="236"/>
        <end position="299"/>
    </location>
</feature>
<dbReference type="PANTHER" id="PTHR14206:SF5">
    <property type="entry name" value="BRAIN-SPECIFIC ANGIOGENESIS INHIBITOR 1-ASSOCIATED PROTEIN 2-LIKE PROTEIN 2"/>
    <property type="match status" value="1"/>
</dbReference>
<dbReference type="InterPro" id="IPR013606">
    <property type="entry name" value="I-BAR_dom"/>
</dbReference>
<feature type="region of interest" description="Disordered" evidence="3">
    <location>
        <begin position="54"/>
        <end position="100"/>
    </location>
</feature>
<feature type="compositionally biased region" description="Polar residues" evidence="3">
    <location>
        <begin position="313"/>
        <end position="330"/>
    </location>
</feature>
<feature type="compositionally biased region" description="Low complexity" evidence="3">
    <location>
        <begin position="211"/>
        <end position="228"/>
    </location>
</feature>
<evidence type="ECO:0000313" key="7">
    <source>
        <dbReference type="Proteomes" id="UP000242450"/>
    </source>
</evidence>
<dbReference type="GO" id="GO:0005829">
    <property type="term" value="C:cytosol"/>
    <property type="evidence" value="ECO:0007669"/>
    <property type="project" value="TreeGrafter"/>
</dbReference>
<dbReference type="PROSITE" id="PS51338">
    <property type="entry name" value="IMD"/>
    <property type="match status" value="1"/>
</dbReference>
<dbReference type="Gene3D" id="1.20.1270.60">
    <property type="entry name" value="Arfaptin homology (AH) domain/BAR domain"/>
    <property type="match status" value="1"/>
</dbReference>
<evidence type="ECO:0008006" key="8">
    <source>
        <dbReference type="Google" id="ProtNLM"/>
    </source>
</evidence>
<dbReference type="OrthoDB" id="9944156at2759"/>